<evidence type="ECO:0000313" key="4">
    <source>
        <dbReference type="Proteomes" id="UP001194696"/>
    </source>
</evidence>
<accession>A0ABQ7JQI7</accession>
<keyword evidence="4" id="KW-1185">Reference proteome</keyword>
<reference evidence="3 4" key="1">
    <citation type="journal article" date="2020" name="Fungal Divers.">
        <title>Resolving the Mortierellaceae phylogeny through synthesis of multi-gene phylogenetics and phylogenomics.</title>
        <authorList>
            <person name="Vandepol N."/>
            <person name="Liber J."/>
            <person name="Desiro A."/>
            <person name="Na H."/>
            <person name="Kennedy M."/>
            <person name="Barry K."/>
            <person name="Grigoriev I.V."/>
            <person name="Miller A.N."/>
            <person name="O'Donnell K."/>
            <person name="Stajich J.E."/>
            <person name="Bonito G."/>
        </authorList>
    </citation>
    <scope>NUCLEOTIDE SEQUENCE [LARGE SCALE GENOMIC DNA]</scope>
    <source>
        <strain evidence="3 4">AD045</strain>
    </source>
</reference>
<dbReference type="Proteomes" id="UP001194696">
    <property type="component" value="Unassembled WGS sequence"/>
</dbReference>
<feature type="compositionally biased region" description="Polar residues" evidence="1">
    <location>
        <begin position="338"/>
        <end position="347"/>
    </location>
</feature>
<feature type="compositionally biased region" description="Polar residues" evidence="1">
    <location>
        <begin position="363"/>
        <end position="375"/>
    </location>
</feature>
<dbReference type="EMBL" id="JAAAIM010000958">
    <property type="protein sequence ID" value="KAG0283073.1"/>
    <property type="molecule type" value="Genomic_DNA"/>
</dbReference>
<feature type="compositionally biased region" description="Basic and acidic residues" evidence="1">
    <location>
        <begin position="223"/>
        <end position="244"/>
    </location>
</feature>
<protein>
    <submittedName>
        <fullName evidence="3">Uncharacterized protein</fullName>
    </submittedName>
</protein>
<feature type="compositionally biased region" description="Polar residues" evidence="1">
    <location>
        <begin position="386"/>
        <end position="399"/>
    </location>
</feature>
<sequence>MQACSWLISLICLACLRVVVPNDVTHGFEIQGPKRESATHSLENPQYIREGQRRSTRSSRSFMGFRQSGVAPAPLDSLPHGAGTLEQHQLKYTHMDHHPDHSFGAYETQEPEKIRVTGVRRSSQDSNVIIFPKDKRISQVVLTFRDDISKDSDATLANPTKPVPAVTNGGVLGARTVIITNHHYGLGDMLFDQPGESLSDMIFKAVQPLTVDLNPKGASKSSHTKEIVTRVSHDSEQTDSDTKAESPTCSPKSPTLSATTTLDEFGVSEQDSAVTELALTSTSDSGVNLSGELRDDPYTQPSQISYEEWISRQKGTNSAAMPLKYHNHVPTVPERRSSLGQSTQYSPYSGDDNDIDHYERHSQFVSPIMQPNTPDANPYSGDYSASIPTSTASDPSLVQTTTHPTPPPRPKPSLASIPLQYWRNRNNNSSSQSDESGPSSPPSSNSSVPFSLVSTFSKKKRLPPTLPTADSLPQPPPLIIPTIVLHPDEEDGEPARVLSEMDIEYLSTMPPAPLRPLIPSWEECEEDEYYDQDINEGYDYDDYHQGYEQGYDEEGEGEEECGEIMDDDEDMDARIDINGENGKEVNCSGIVGRLEQPGVNPEVEYDPYALDVPIHLEIDLQGLEQGDVSGYGYI</sequence>
<keyword evidence="2" id="KW-0732">Signal</keyword>
<feature type="region of interest" description="Disordered" evidence="1">
    <location>
        <begin position="29"/>
        <end position="61"/>
    </location>
</feature>
<feature type="region of interest" description="Disordered" evidence="1">
    <location>
        <begin position="279"/>
        <end position="300"/>
    </location>
</feature>
<gene>
    <name evidence="3" type="ORF">BGZ96_012559</name>
</gene>
<evidence type="ECO:0000313" key="3">
    <source>
        <dbReference type="EMBL" id="KAG0283073.1"/>
    </source>
</evidence>
<comment type="caution">
    <text evidence="3">The sequence shown here is derived from an EMBL/GenBank/DDBJ whole genome shotgun (WGS) entry which is preliminary data.</text>
</comment>
<organism evidence="3 4">
    <name type="scientific">Linnemannia gamsii</name>
    <dbReference type="NCBI Taxonomy" id="64522"/>
    <lineage>
        <taxon>Eukaryota</taxon>
        <taxon>Fungi</taxon>
        <taxon>Fungi incertae sedis</taxon>
        <taxon>Mucoromycota</taxon>
        <taxon>Mortierellomycotina</taxon>
        <taxon>Mortierellomycetes</taxon>
        <taxon>Mortierellales</taxon>
        <taxon>Mortierellaceae</taxon>
        <taxon>Linnemannia</taxon>
    </lineage>
</organism>
<proteinExistence type="predicted"/>
<feature type="signal peptide" evidence="2">
    <location>
        <begin position="1"/>
        <end position="21"/>
    </location>
</feature>
<name>A0ABQ7JQI7_9FUNG</name>
<feature type="chain" id="PRO_5045513260" evidence="2">
    <location>
        <begin position="22"/>
        <end position="634"/>
    </location>
</feature>
<feature type="region of interest" description="Disordered" evidence="1">
    <location>
        <begin position="214"/>
        <end position="256"/>
    </location>
</feature>
<feature type="compositionally biased region" description="Low complexity" evidence="1">
    <location>
        <begin position="426"/>
        <end position="450"/>
    </location>
</feature>
<evidence type="ECO:0000256" key="1">
    <source>
        <dbReference type="SAM" id="MobiDB-lite"/>
    </source>
</evidence>
<feature type="compositionally biased region" description="Polar residues" evidence="1">
    <location>
        <begin position="279"/>
        <end position="288"/>
    </location>
</feature>
<feature type="compositionally biased region" description="Polar residues" evidence="1">
    <location>
        <begin position="245"/>
        <end position="256"/>
    </location>
</feature>
<feature type="region of interest" description="Disordered" evidence="1">
    <location>
        <begin position="331"/>
        <end position="450"/>
    </location>
</feature>
<evidence type="ECO:0000256" key="2">
    <source>
        <dbReference type="SAM" id="SignalP"/>
    </source>
</evidence>